<proteinExistence type="predicted"/>
<evidence type="ECO:0000313" key="3">
    <source>
        <dbReference type="Proteomes" id="UP000704068"/>
    </source>
</evidence>
<dbReference type="NCBIfam" id="TIGR04183">
    <property type="entry name" value="Por_Secre_tail"/>
    <property type="match status" value="1"/>
</dbReference>
<dbReference type="InterPro" id="IPR026444">
    <property type="entry name" value="Secre_tail"/>
</dbReference>
<evidence type="ECO:0000313" key="2">
    <source>
        <dbReference type="EMBL" id="MBF0971000.1"/>
    </source>
</evidence>
<feature type="signal peptide" evidence="1">
    <location>
        <begin position="1"/>
        <end position="22"/>
    </location>
</feature>
<dbReference type="EMBL" id="JABZGR010000032">
    <property type="protein sequence ID" value="MBF0971000.1"/>
    <property type="molecule type" value="Genomic_DNA"/>
</dbReference>
<dbReference type="RefSeq" id="WP_303764598.1">
    <property type="nucleotide sequence ID" value="NZ_JABZGR010000032.1"/>
</dbReference>
<comment type="caution">
    <text evidence="2">The sequence shown here is derived from an EMBL/GenBank/DDBJ whole genome shotgun (WGS) entry which is preliminary data.</text>
</comment>
<organism evidence="2 3">
    <name type="scientific">Alloprevotella tannerae</name>
    <dbReference type="NCBI Taxonomy" id="76122"/>
    <lineage>
        <taxon>Bacteria</taxon>
        <taxon>Pseudomonadati</taxon>
        <taxon>Bacteroidota</taxon>
        <taxon>Bacteroidia</taxon>
        <taxon>Bacteroidales</taxon>
        <taxon>Prevotellaceae</taxon>
        <taxon>Alloprevotella</taxon>
    </lineage>
</organism>
<reference evidence="2" key="1">
    <citation type="submission" date="2020-04" db="EMBL/GenBank/DDBJ databases">
        <title>Deep metagenomics examines the oral microbiome during advanced dental caries in children, revealing novel taxa and co-occurrences with host molecules.</title>
        <authorList>
            <person name="Baker J.L."/>
            <person name="Morton J.T."/>
            <person name="Dinis M."/>
            <person name="Alvarez R."/>
            <person name="Tran N.C."/>
            <person name="Knight R."/>
            <person name="Edlund A."/>
        </authorList>
    </citation>
    <scope>NUCLEOTIDE SEQUENCE</scope>
    <source>
        <strain evidence="2">JCVI_34_bin.1</strain>
    </source>
</reference>
<dbReference type="Proteomes" id="UP000704068">
    <property type="component" value="Unassembled WGS sequence"/>
</dbReference>
<accession>A0A929RXA9</accession>
<name>A0A929RXA9_9BACT</name>
<feature type="chain" id="PRO_5037227744" evidence="1">
    <location>
        <begin position="23"/>
        <end position="104"/>
    </location>
</feature>
<sequence length="104" mass="11765">MRKYTRLLLLTLFLIMMPAVNAAARTAFDSPQEVNDFEEVRLTLNGANLRIQNGSGMSVEIYNITGVKVADYRIDSNDKTIRLELNRGCYIIKVGKTVRKISIL</sequence>
<keyword evidence="1" id="KW-0732">Signal</keyword>
<evidence type="ECO:0000256" key="1">
    <source>
        <dbReference type="SAM" id="SignalP"/>
    </source>
</evidence>
<gene>
    <name evidence="2" type="ORF">HXK21_08175</name>
</gene>
<protein>
    <submittedName>
        <fullName evidence="2">T9SS type A sorting domain-containing protein</fullName>
    </submittedName>
</protein>
<dbReference type="AlphaFoldDB" id="A0A929RXA9"/>